<dbReference type="GO" id="GO:0008202">
    <property type="term" value="P:steroid metabolic process"/>
    <property type="evidence" value="ECO:0007669"/>
    <property type="project" value="UniProtKB-KW"/>
</dbReference>
<organism evidence="4 5">
    <name type="scientific">Endocarpon pusillum (strain Z07020 / HMAS-L-300199)</name>
    <name type="common">Lichen-forming fungus</name>
    <dbReference type="NCBI Taxonomy" id="1263415"/>
    <lineage>
        <taxon>Eukaryota</taxon>
        <taxon>Fungi</taxon>
        <taxon>Dikarya</taxon>
        <taxon>Ascomycota</taxon>
        <taxon>Pezizomycotina</taxon>
        <taxon>Eurotiomycetes</taxon>
        <taxon>Chaetothyriomycetidae</taxon>
        <taxon>Verrucariales</taxon>
        <taxon>Verrucariaceae</taxon>
        <taxon>Endocarpon</taxon>
    </lineage>
</organism>
<dbReference type="GO" id="GO:0016192">
    <property type="term" value="P:vesicle-mediated transport"/>
    <property type="evidence" value="ECO:0007669"/>
    <property type="project" value="InterPro"/>
</dbReference>
<evidence type="ECO:0000313" key="5">
    <source>
        <dbReference type="Proteomes" id="UP000019373"/>
    </source>
</evidence>
<feature type="domain" description="Mvd1 C-terminal" evidence="3">
    <location>
        <begin position="95"/>
        <end position="229"/>
    </location>
</feature>
<evidence type="ECO:0000313" key="4">
    <source>
        <dbReference type="EMBL" id="ERF75576.1"/>
    </source>
</evidence>
<keyword evidence="5" id="KW-1185">Reference proteome</keyword>
<dbReference type="eggNOG" id="KOG2833">
    <property type="taxonomic scope" value="Eukaryota"/>
</dbReference>
<proteinExistence type="predicted"/>
<dbReference type="GO" id="GO:0019287">
    <property type="term" value="P:isopentenyl diphosphate biosynthetic process, mevalonate pathway"/>
    <property type="evidence" value="ECO:0007669"/>
    <property type="project" value="TreeGrafter"/>
</dbReference>
<dbReference type="PANTHER" id="PTHR10977:SF3">
    <property type="entry name" value="DIPHOSPHOMEVALONATE DECARBOXYLASE"/>
    <property type="match status" value="1"/>
</dbReference>
<dbReference type="RefSeq" id="XP_007787022.1">
    <property type="nucleotide sequence ID" value="XM_007788832.1"/>
</dbReference>
<evidence type="ECO:0000256" key="2">
    <source>
        <dbReference type="SAM" id="MobiDB-lite"/>
    </source>
</evidence>
<dbReference type="OrthoDB" id="10253702at2759"/>
<dbReference type="InterPro" id="IPR041431">
    <property type="entry name" value="Mvd1_C"/>
</dbReference>
<evidence type="ECO:0000256" key="1">
    <source>
        <dbReference type="ARBA" id="ARBA00023221"/>
    </source>
</evidence>
<dbReference type="AlphaFoldDB" id="U1GU69"/>
<dbReference type="Gene3D" id="3.30.70.890">
    <property type="entry name" value="GHMP kinase, C-terminal domain"/>
    <property type="match status" value="1"/>
</dbReference>
<feature type="compositionally biased region" description="Basic and acidic residues" evidence="2">
    <location>
        <begin position="17"/>
        <end position="29"/>
    </location>
</feature>
<dbReference type="EMBL" id="KE720802">
    <property type="protein sequence ID" value="ERF75576.1"/>
    <property type="molecule type" value="Genomic_DNA"/>
</dbReference>
<protein>
    <recommendedName>
        <fullName evidence="3">Mvd1 C-terminal domain-containing protein</fullName>
    </recommendedName>
</protein>
<feature type="region of interest" description="Disordered" evidence="2">
    <location>
        <begin position="1"/>
        <end position="29"/>
    </location>
</feature>
<dbReference type="GO" id="GO:0005829">
    <property type="term" value="C:cytosol"/>
    <property type="evidence" value="ECO:0007669"/>
    <property type="project" value="TreeGrafter"/>
</dbReference>
<dbReference type="InterPro" id="IPR036554">
    <property type="entry name" value="GHMP_kinase_C_sf"/>
</dbReference>
<gene>
    <name evidence="4" type="ORF">EPUS_04556</name>
</gene>
<name>U1GU69_ENDPU</name>
<dbReference type="GO" id="GO:0016020">
    <property type="term" value="C:membrane"/>
    <property type="evidence" value="ECO:0007669"/>
    <property type="project" value="InterPro"/>
</dbReference>
<dbReference type="SUPFAM" id="SSF47661">
    <property type="entry name" value="t-snare proteins"/>
    <property type="match status" value="1"/>
</dbReference>
<dbReference type="GeneID" id="19239511"/>
<reference evidence="5" key="1">
    <citation type="journal article" date="2014" name="BMC Genomics">
        <title>Genome characteristics reveal the impact of lichenization on lichen-forming fungus Endocarpon pusillum Hedwig (Verrucariales, Ascomycota).</title>
        <authorList>
            <person name="Wang Y.-Y."/>
            <person name="Liu B."/>
            <person name="Zhang X.-Y."/>
            <person name="Zhou Q.-M."/>
            <person name="Zhang T."/>
            <person name="Li H."/>
            <person name="Yu Y.-F."/>
            <person name="Zhang X.-L."/>
            <person name="Hao X.-Y."/>
            <person name="Wang M."/>
            <person name="Wang L."/>
            <person name="Wei J.-C."/>
        </authorList>
    </citation>
    <scope>NUCLEOTIDE SEQUENCE [LARGE SCALE GENOMIC DNA]</scope>
    <source>
        <strain evidence="5">Z07020 / HMAS-L-300199</strain>
    </source>
</reference>
<dbReference type="GO" id="GO:0004163">
    <property type="term" value="F:diphosphomevalonate decarboxylase activity"/>
    <property type="evidence" value="ECO:0007669"/>
    <property type="project" value="TreeGrafter"/>
</dbReference>
<dbReference type="InterPro" id="IPR010989">
    <property type="entry name" value="SNARE"/>
</dbReference>
<keyword evidence="1" id="KW-0753">Steroid metabolism</keyword>
<dbReference type="PANTHER" id="PTHR10977">
    <property type="entry name" value="DIPHOSPHOMEVALONATE DECARBOXYLASE"/>
    <property type="match status" value="1"/>
</dbReference>
<dbReference type="SUPFAM" id="SSF55060">
    <property type="entry name" value="GHMP Kinase, C-terminal domain"/>
    <property type="match status" value="1"/>
</dbReference>
<keyword evidence="1" id="KW-0443">Lipid metabolism</keyword>
<dbReference type="Pfam" id="PF18376">
    <property type="entry name" value="MDD_C"/>
    <property type="match status" value="1"/>
</dbReference>
<dbReference type="HOGENOM" id="CLU_1137996_0_0_1"/>
<sequence length="244" mass="27051">MSFDRLPSLEAQPTTTRRQDDPQYRDDPEFSHLTETLSTRLFELTSNISRLSQQISLLGTKRDTERVRERVHDLLEETKEGFKEVGEGVKKIQGWEDLNASQSNGFHAVCLDSWPPIAYLNDVSRAAVRIVEAINQQSTDAGAGLVAAYTFDAGPNAVVYYLERDTERVAGVFRALLGERVEGWEGSYGEAIKKPAEMELGTLDEKAVETLKAGVSRVICTGVGGGPEKVDRHLVDERGEPVLE</sequence>
<evidence type="ECO:0000259" key="3">
    <source>
        <dbReference type="Pfam" id="PF18376"/>
    </source>
</evidence>
<dbReference type="Proteomes" id="UP000019373">
    <property type="component" value="Unassembled WGS sequence"/>
</dbReference>
<accession>U1GU69</accession>